<proteinExistence type="predicted"/>
<accession>A0ABR1XG39</accession>
<keyword evidence="1" id="KW-0472">Membrane</keyword>
<feature type="transmembrane region" description="Helical" evidence="1">
    <location>
        <begin position="20"/>
        <end position="43"/>
    </location>
</feature>
<organism evidence="2 3">
    <name type="scientific">Phyllosticta citrichinensis</name>
    <dbReference type="NCBI Taxonomy" id="1130410"/>
    <lineage>
        <taxon>Eukaryota</taxon>
        <taxon>Fungi</taxon>
        <taxon>Dikarya</taxon>
        <taxon>Ascomycota</taxon>
        <taxon>Pezizomycotina</taxon>
        <taxon>Dothideomycetes</taxon>
        <taxon>Dothideomycetes incertae sedis</taxon>
        <taxon>Botryosphaeriales</taxon>
        <taxon>Phyllostictaceae</taxon>
        <taxon>Phyllosticta</taxon>
    </lineage>
</organism>
<evidence type="ECO:0000313" key="2">
    <source>
        <dbReference type="EMBL" id="KAK8153146.1"/>
    </source>
</evidence>
<feature type="transmembrane region" description="Helical" evidence="1">
    <location>
        <begin position="63"/>
        <end position="83"/>
    </location>
</feature>
<comment type="caution">
    <text evidence="2">The sequence shown here is derived from an EMBL/GenBank/DDBJ whole genome shotgun (WGS) entry which is preliminary data.</text>
</comment>
<dbReference type="EMBL" id="JBBWUH010000013">
    <property type="protein sequence ID" value="KAK8153146.1"/>
    <property type="molecule type" value="Genomic_DNA"/>
</dbReference>
<keyword evidence="1" id="KW-0812">Transmembrane</keyword>
<name>A0ABR1XG39_9PEZI</name>
<protein>
    <submittedName>
        <fullName evidence="2">Uncharacterized protein</fullName>
    </submittedName>
</protein>
<feature type="non-terminal residue" evidence="2">
    <location>
        <position position="111"/>
    </location>
</feature>
<keyword evidence="3" id="KW-1185">Reference proteome</keyword>
<evidence type="ECO:0000313" key="3">
    <source>
        <dbReference type="Proteomes" id="UP001456524"/>
    </source>
</evidence>
<sequence length="111" mass="12446">MTGGTAGRKKNAMTCNGKELMWFGCGMCFVLFVYLSGLGRGYAKGVSCGYDMGTVFQADGISSFSFSFSFSFFLPFSFYLVLWQERTRERSRRVFVRRGYDVCAGCCEAVM</sequence>
<evidence type="ECO:0000256" key="1">
    <source>
        <dbReference type="SAM" id="Phobius"/>
    </source>
</evidence>
<dbReference type="Proteomes" id="UP001456524">
    <property type="component" value="Unassembled WGS sequence"/>
</dbReference>
<reference evidence="2 3" key="1">
    <citation type="journal article" date="2022" name="G3 (Bethesda)">
        <title>Enemy or ally: a genomic approach to elucidate the lifestyle of Phyllosticta citrichinaensis.</title>
        <authorList>
            <person name="Buijs V.A."/>
            <person name="Groenewald J.Z."/>
            <person name="Haridas S."/>
            <person name="LaButti K.M."/>
            <person name="Lipzen A."/>
            <person name="Martin F.M."/>
            <person name="Barry K."/>
            <person name="Grigoriev I.V."/>
            <person name="Crous P.W."/>
            <person name="Seidl M.F."/>
        </authorList>
    </citation>
    <scope>NUCLEOTIDE SEQUENCE [LARGE SCALE GENOMIC DNA]</scope>
    <source>
        <strain evidence="2 3">CBS 129764</strain>
    </source>
</reference>
<keyword evidence="1" id="KW-1133">Transmembrane helix</keyword>
<gene>
    <name evidence="2" type="ORF">IWX90DRAFT_445473</name>
</gene>